<name>A0AAW2K142_SESRA</name>
<dbReference type="InterPro" id="IPR017853">
    <property type="entry name" value="GH"/>
</dbReference>
<dbReference type="InterPro" id="IPR001360">
    <property type="entry name" value="Glyco_hydro_1"/>
</dbReference>
<evidence type="ECO:0000256" key="1">
    <source>
        <dbReference type="ARBA" id="ARBA00010838"/>
    </source>
</evidence>
<proteinExistence type="inferred from homology"/>
<dbReference type="FunFam" id="3.20.20.80:FF:000020">
    <property type="entry name" value="Beta-glucosidase 12"/>
    <property type="match status" value="1"/>
</dbReference>
<comment type="similarity">
    <text evidence="1 4">Belongs to the glycosyl hydrolase 1 family.</text>
</comment>
<dbReference type="EMBL" id="JACGWJ010000030">
    <property type="protein sequence ID" value="KAL0300539.1"/>
    <property type="molecule type" value="Genomic_DNA"/>
</dbReference>
<dbReference type="AlphaFoldDB" id="A0AAW2K142"/>
<dbReference type="InterPro" id="IPR033132">
    <property type="entry name" value="GH_1_N_CS"/>
</dbReference>
<dbReference type="PRINTS" id="PR00131">
    <property type="entry name" value="GLHYDRLASE1"/>
</dbReference>
<reference evidence="5" key="1">
    <citation type="submission" date="2020-06" db="EMBL/GenBank/DDBJ databases">
        <authorList>
            <person name="Li T."/>
            <person name="Hu X."/>
            <person name="Zhang T."/>
            <person name="Song X."/>
            <person name="Zhang H."/>
            <person name="Dai N."/>
            <person name="Sheng W."/>
            <person name="Hou X."/>
            <person name="Wei L."/>
        </authorList>
    </citation>
    <scope>NUCLEOTIDE SEQUENCE</scope>
    <source>
        <strain evidence="5">G02</strain>
        <tissue evidence="5">Leaf</tissue>
    </source>
</reference>
<evidence type="ECO:0000256" key="4">
    <source>
        <dbReference type="RuleBase" id="RU003690"/>
    </source>
</evidence>
<evidence type="ECO:0000256" key="2">
    <source>
        <dbReference type="ARBA" id="ARBA00022801"/>
    </source>
</evidence>
<accession>A0AAW2K142</accession>
<gene>
    <name evidence="5" type="ORF">Sradi_6330700</name>
</gene>
<keyword evidence="2" id="KW-0378">Hydrolase</keyword>
<dbReference type="SUPFAM" id="SSF51445">
    <property type="entry name" value="(Trans)glycosidases"/>
    <property type="match status" value="1"/>
</dbReference>
<evidence type="ECO:0000313" key="5">
    <source>
        <dbReference type="EMBL" id="KAL0300539.1"/>
    </source>
</evidence>
<keyword evidence="3" id="KW-0326">Glycosidase</keyword>
<dbReference type="PANTHER" id="PTHR10353:SF137">
    <property type="entry name" value="MYROSINASE 3-RELATED"/>
    <property type="match status" value="1"/>
</dbReference>
<reference evidence="5" key="2">
    <citation type="journal article" date="2024" name="Plant">
        <title>Genomic evolution and insights into agronomic trait innovations of Sesamum species.</title>
        <authorList>
            <person name="Miao H."/>
            <person name="Wang L."/>
            <person name="Qu L."/>
            <person name="Liu H."/>
            <person name="Sun Y."/>
            <person name="Le M."/>
            <person name="Wang Q."/>
            <person name="Wei S."/>
            <person name="Zheng Y."/>
            <person name="Lin W."/>
            <person name="Duan Y."/>
            <person name="Cao H."/>
            <person name="Xiong S."/>
            <person name="Wang X."/>
            <person name="Wei L."/>
            <person name="Li C."/>
            <person name="Ma Q."/>
            <person name="Ju M."/>
            <person name="Zhao R."/>
            <person name="Li G."/>
            <person name="Mu C."/>
            <person name="Tian Q."/>
            <person name="Mei H."/>
            <person name="Zhang T."/>
            <person name="Gao T."/>
            <person name="Zhang H."/>
        </authorList>
    </citation>
    <scope>NUCLEOTIDE SEQUENCE</scope>
    <source>
        <strain evidence="5">G02</strain>
    </source>
</reference>
<comment type="caution">
    <text evidence="5">The sequence shown here is derived from an EMBL/GenBank/DDBJ whole genome shotgun (WGS) entry which is preliminary data.</text>
</comment>
<dbReference type="PANTHER" id="PTHR10353">
    <property type="entry name" value="GLYCOSYL HYDROLASE"/>
    <property type="match status" value="1"/>
</dbReference>
<evidence type="ECO:0000256" key="3">
    <source>
        <dbReference type="ARBA" id="ARBA00023295"/>
    </source>
</evidence>
<dbReference type="GO" id="GO:0005975">
    <property type="term" value="P:carbohydrate metabolic process"/>
    <property type="evidence" value="ECO:0007669"/>
    <property type="project" value="InterPro"/>
</dbReference>
<dbReference type="Gene3D" id="3.20.20.80">
    <property type="entry name" value="Glycosidases"/>
    <property type="match status" value="2"/>
</dbReference>
<dbReference type="Pfam" id="PF00232">
    <property type="entry name" value="Glyco_hydro_1"/>
    <property type="match status" value="1"/>
</dbReference>
<sequence length="476" mass="54118">MALSVSSSVNSSSESKCECHHTSINPGNFPGGFIFGAASSAYQCEGAFNVNAKGLSMWDNFTHMYPDKILDHSNGDIAVDSYHRYKEDVKIARFLGLDAYRFSISWPRILPGGTIKEGVNQEGIDYYNNLINELLANGIEPFVTILHLDVPQALQDAYGGFLSAQIVDDFLDFSDLLFHQFGDRIKYWVTINEPWTFSVYGYAFGLFAPGRCSNWQGLNCTGGDSAIEPYLVAHNQLLAHSAVVNLYRNKFMEPLTRGTYPESMRVRVRDRLPKFTEEEINMMEGSFDFIGFNYYGAMYAFNKPNSSSFSYATDSEIDITGRRNGKPIGEQARNSSRIYIYPQGLGKILRHIKEKYNDPLIYITENGLDEATNDTLGISYAIKDDMRKDYIHDHICCLHEAMENDGANVKGYFVWSLMDNFEWASGFSVRFGLNYVDFKDKTLRRYPKHSALWYKNFLLKKIVQSSSTQEYGTNEV</sequence>
<dbReference type="PROSITE" id="PS00653">
    <property type="entry name" value="GLYCOSYL_HYDROL_F1_2"/>
    <property type="match status" value="1"/>
</dbReference>
<protein>
    <submittedName>
        <fullName evidence="5">Beta-glucosidase 12</fullName>
    </submittedName>
</protein>
<organism evidence="5">
    <name type="scientific">Sesamum radiatum</name>
    <name type="common">Black benniseed</name>
    <dbReference type="NCBI Taxonomy" id="300843"/>
    <lineage>
        <taxon>Eukaryota</taxon>
        <taxon>Viridiplantae</taxon>
        <taxon>Streptophyta</taxon>
        <taxon>Embryophyta</taxon>
        <taxon>Tracheophyta</taxon>
        <taxon>Spermatophyta</taxon>
        <taxon>Magnoliopsida</taxon>
        <taxon>eudicotyledons</taxon>
        <taxon>Gunneridae</taxon>
        <taxon>Pentapetalae</taxon>
        <taxon>asterids</taxon>
        <taxon>lamiids</taxon>
        <taxon>Lamiales</taxon>
        <taxon>Pedaliaceae</taxon>
        <taxon>Sesamum</taxon>
    </lineage>
</organism>
<dbReference type="GO" id="GO:0008422">
    <property type="term" value="F:beta-glucosidase activity"/>
    <property type="evidence" value="ECO:0007669"/>
    <property type="project" value="UniProtKB-ARBA"/>
</dbReference>